<dbReference type="OrthoDB" id="9806009at2"/>
<dbReference type="SMART" id="SM00642">
    <property type="entry name" value="Aamy"/>
    <property type="match status" value="1"/>
</dbReference>
<dbReference type="InterPro" id="IPR006047">
    <property type="entry name" value="GH13_cat_dom"/>
</dbReference>
<feature type="signal peptide" evidence="1">
    <location>
        <begin position="1"/>
        <end position="22"/>
    </location>
</feature>
<dbReference type="KEGG" id="fpf:DCC35_09635"/>
<proteinExistence type="predicted"/>
<evidence type="ECO:0000313" key="4">
    <source>
        <dbReference type="Proteomes" id="UP000298616"/>
    </source>
</evidence>
<gene>
    <name evidence="3" type="ORF">DCC35_09635</name>
</gene>
<organism evidence="3 4">
    <name type="scientific">Mangrovivirga cuniculi</name>
    <dbReference type="NCBI Taxonomy" id="2715131"/>
    <lineage>
        <taxon>Bacteria</taxon>
        <taxon>Pseudomonadati</taxon>
        <taxon>Bacteroidota</taxon>
        <taxon>Cytophagia</taxon>
        <taxon>Cytophagales</taxon>
        <taxon>Mangrovivirgaceae</taxon>
        <taxon>Mangrovivirga</taxon>
    </lineage>
</organism>
<protein>
    <submittedName>
        <fullName evidence="3">Alpha-amylase</fullName>
    </submittedName>
</protein>
<feature type="domain" description="Glycosyl hydrolase family 13 catalytic" evidence="2">
    <location>
        <begin position="41"/>
        <end position="375"/>
    </location>
</feature>
<dbReference type="Pfam" id="PF00128">
    <property type="entry name" value="Alpha-amylase"/>
    <property type="match status" value="2"/>
</dbReference>
<dbReference type="Gene3D" id="3.20.20.80">
    <property type="entry name" value="Glycosidases"/>
    <property type="match status" value="1"/>
</dbReference>
<reference evidence="3 4" key="1">
    <citation type="submission" date="2018-04" db="EMBL/GenBank/DDBJ databases">
        <title>Complete genome uncultured novel isolate.</title>
        <authorList>
            <person name="Merlino G."/>
        </authorList>
    </citation>
    <scope>NUCLEOTIDE SEQUENCE [LARGE SCALE GENOMIC DNA]</scope>
    <source>
        <strain evidence="4">R1DC9</strain>
    </source>
</reference>
<evidence type="ECO:0000313" key="3">
    <source>
        <dbReference type="EMBL" id="QCK14986.1"/>
    </source>
</evidence>
<feature type="chain" id="PRO_5020195821" evidence="1">
    <location>
        <begin position="23"/>
        <end position="465"/>
    </location>
</feature>
<evidence type="ECO:0000259" key="2">
    <source>
        <dbReference type="SMART" id="SM00642"/>
    </source>
</evidence>
<dbReference type="SUPFAM" id="SSF51011">
    <property type="entry name" value="Glycosyl hydrolase domain"/>
    <property type="match status" value="1"/>
</dbReference>
<dbReference type="SUPFAM" id="SSF51445">
    <property type="entry name" value="(Trans)glycosidases"/>
    <property type="match status" value="1"/>
</dbReference>
<keyword evidence="1" id="KW-0732">Signal</keyword>
<dbReference type="PROSITE" id="PS51257">
    <property type="entry name" value="PROKAR_LIPOPROTEIN"/>
    <property type="match status" value="1"/>
</dbReference>
<dbReference type="GO" id="GO:0005975">
    <property type="term" value="P:carbohydrate metabolic process"/>
    <property type="evidence" value="ECO:0007669"/>
    <property type="project" value="InterPro"/>
</dbReference>
<dbReference type="Gene3D" id="2.60.40.1180">
    <property type="entry name" value="Golgi alpha-mannosidase II"/>
    <property type="match status" value="1"/>
</dbReference>
<name>A0A4D7JSF4_9BACT</name>
<keyword evidence="4" id="KW-1185">Reference proteome</keyword>
<accession>A0A4D7JSF4</accession>
<dbReference type="EMBL" id="CP028923">
    <property type="protein sequence ID" value="QCK14986.1"/>
    <property type="molecule type" value="Genomic_DNA"/>
</dbReference>
<dbReference type="AlphaFoldDB" id="A0A4D7JSF4"/>
<dbReference type="CDD" id="cd11313">
    <property type="entry name" value="AmyAc_arch_bac_AmyA"/>
    <property type="match status" value="1"/>
</dbReference>
<evidence type="ECO:0000256" key="1">
    <source>
        <dbReference type="SAM" id="SignalP"/>
    </source>
</evidence>
<dbReference type="PANTHER" id="PTHR47786:SF2">
    <property type="entry name" value="GLYCOSYL HYDROLASE FAMILY 13 CATALYTIC DOMAIN-CONTAINING PROTEIN"/>
    <property type="match status" value="1"/>
</dbReference>
<dbReference type="InterPro" id="IPR017853">
    <property type="entry name" value="GH"/>
</dbReference>
<dbReference type="InterPro" id="IPR013780">
    <property type="entry name" value="Glyco_hydro_b"/>
</dbReference>
<dbReference type="Proteomes" id="UP000298616">
    <property type="component" value="Chromosome"/>
</dbReference>
<dbReference type="RefSeq" id="WP_137090572.1">
    <property type="nucleotide sequence ID" value="NZ_CP028923.1"/>
</dbReference>
<sequence>MKERSKIALLLFFLLTSFGVISCGQEKTEEKSEVAQEVRENKYPEAAKDYTIYEVNVRQYTPEGTFNAFLPHMERLKAMGVDILWFMPIQPIGIENRKGPEEGSLGSYYSIRDYTAVNENFGTLEDFKKVVDRAHELDMIVILDWVANHTAFDHHWTEEHPDFYNRDEEGNLIPPTGTDWTDVADLNYENKELHNAMRDEMAWWINEADIDGFRCDVAHEVPMAFWNPAVDSLQKIKDLFMLAESDVPEMHDSAFHMTYGWGFHALSNQIAEGEKKASDIGPFLKNDRERYGEEAFRMNFTSNHDENSWNGTVFERYGDGAKTFAVLMSTVQGMPLVYSGQEAALDERLEFFVKDTIEWGDYKFEDFYTKLLKLKKENPALYNGEFGAPAEPVDLQNENVFAFDRSKDGNTVSVILNLSGDSQDVSIPDEWVGAHKDYMSGTEVELTTRQSLDPWAYYIFITNEN</sequence>
<dbReference type="PANTHER" id="PTHR47786">
    <property type="entry name" value="ALPHA-1,4-GLUCAN:MALTOSE-1-PHOSPHATE MALTOSYLTRANSFERASE"/>
    <property type="match status" value="1"/>
</dbReference>